<protein>
    <submittedName>
        <fullName evidence="1">Uncharacterized protein</fullName>
    </submittedName>
</protein>
<accession>A0A5A8CAS8</accession>
<evidence type="ECO:0000313" key="6">
    <source>
        <dbReference type="Proteomes" id="UP000325113"/>
    </source>
</evidence>
<dbReference type="Proteomes" id="UP000325113">
    <property type="component" value="Unassembled WGS sequence"/>
</dbReference>
<dbReference type="OMA" id="CLHIVES"/>
<name>A0A5A8CAS8_CAFRO</name>
<evidence type="ECO:0000313" key="4">
    <source>
        <dbReference type="Proteomes" id="UP000323011"/>
    </source>
</evidence>
<comment type="caution">
    <text evidence="1">The sequence shown here is derived from an EMBL/GenBank/DDBJ whole genome shotgun (WGS) entry which is preliminary data.</text>
</comment>
<dbReference type="Proteomes" id="UP000324907">
    <property type="component" value="Unassembled WGS sequence"/>
</dbReference>
<evidence type="ECO:0000313" key="3">
    <source>
        <dbReference type="EMBL" id="KAA0164412.1"/>
    </source>
</evidence>
<dbReference type="EMBL" id="VLTM01000017">
    <property type="protein sequence ID" value="KAA0164412.1"/>
    <property type="molecule type" value="Genomic_DNA"/>
</dbReference>
<dbReference type="AlphaFoldDB" id="A0A5A8CAS8"/>
<organism evidence="1 4">
    <name type="scientific">Cafeteria roenbergensis</name>
    <name type="common">Marine flagellate</name>
    <dbReference type="NCBI Taxonomy" id="33653"/>
    <lineage>
        <taxon>Eukaryota</taxon>
        <taxon>Sar</taxon>
        <taxon>Stramenopiles</taxon>
        <taxon>Bigyra</taxon>
        <taxon>Opalozoa</taxon>
        <taxon>Bicosoecida</taxon>
        <taxon>Cafeteriaceae</taxon>
        <taxon>Cafeteria</taxon>
    </lineage>
</organism>
<dbReference type="InterPro" id="IPR055308">
    <property type="entry name" value="TEX47-like"/>
</dbReference>
<sequence>MDLARSGSLLKTVLDRVLHDDAEFATFTRLIYVAELADGAAGERIAPFFNAFAAEEWARDSNMTGLVVVQPETCLHIVESQPETVVALMQSLEANAASEEPLFRSGSLRVLHSTDDAQLALFGQFMMVQHAFSAGSALDLSAEAAPAALFGVVSRLLRLAEELPGPGAERERFDEARARIVREHAALVPSDAVVKSICGCDQLLTLHEWLAVFAAPVAVETHDAAAHPMPPSLLTC</sequence>
<dbReference type="EMBL" id="VLTN01000036">
    <property type="protein sequence ID" value="KAA0150216.1"/>
    <property type="molecule type" value="Genomic_DNA"/>
</dbReference>
<evidence type="ECO:0000313" key="2">
    <source>
        <dbReference type="EMBL" id="KAA0162223.1"/>
    </source>
</evidence>
<dbReference type="PANTHER" id="PTHR34035:SF1">
    <property type="entry name" value="TESTIS-EXPRESSED PROTEIN 47"/>
    <property type="match status" value="1"/>
</dbReference>
<proteinExistence type="predicted"/>
<keyword evidence="4" id="KW-1185">Reference proteome</keyword>
<dbReference type="PANTHER" id="PTHR34035">
    <property type="entry name" value="TESTIS-EXPRESSED PROTEIN 47"/>
    <property type="match status" value="1"/>
</dbReference>
<gene>
    <name evidence="2" type="ORF">FNF28_04778</name>
    <name evidence="1" type="ORF">FNF29_05456</name>
    <name evidence="3" type="ORF">FNF31_02336</name>
</gene>
<evidence type="ECO:0000313" key="5">
    <source>
        <dbReference type="Proteomes" id="UP000324907"/>
    </source>
</evidence>
<reference evidence="4 5" key="1">
    <citation type="submission" date="2019-07" db="EMBL/GenBank/DDBJ databases">
        <title>Genomes of Cafeteria roenbergensis.</title>
        <authorList>
            <person name="Fischer M.G."/>
            <person name="Hackl T."/>
            <person name="Roman M."/>
        </authorList>
    </citation>
    <scope>NUCLEOTIDE SEQUENCE [LARGE SCALE GENOMIC DNA]</scope>
    <source>
        <strain evidence="1 4">BVI</strain>
        <strain evidence="3 6">Cflag</strain>
        <strain evidence="2 5">RCC970-E3</strain>
    </source>
</reference>
<evidence type="ECO:0000313" key="1">
    <source>
        <dbReference type="EMBL" id="KAA0150216.1"/>
    </source>
</evidence>
<dbReference type="Pfam" id="PF24787">
    <property type="entry name" value="TEX47"/>
    <property type="match status" value="1"/>
</dbReference>
<dbReference type="Proteomes" id="UP000323011">
    <property type="component" value="Unassembled WGS sequence"/>
</dbReference>
<dbReference type="EMBL" id="VLTL01000083">
    <property type="protein sequence ID" value="KAA0162223.1"/>
    <property type="molecule type" value="Genomic_DNA"/>
</dbReference>